<evidence type="ECO:0000256" key="1">
    <source>
        <dbReference type="ARBA" id="ARBA00008761"/>
    </source>
</evidence>
<evidence type="ECO:0000256" key="5">
    <source>
        <dbReference type="ARBA" id="ARBA00022833"/>
    </source>
</evidence>
<evidence type="ECO:0000313" key="12">
    <source>
        <dbReference type="EMBL" id="AEM78208.1"/>
    </source>
</evidence>
<comment type="similarity">
    <text evidence="2">In the N-terminal section; belongs to the transposase 2 family.</text>
</comment>
<evidence type="ECO:0000259" key="11">
    <source>
        <dbReference type="Pfam" id="PF12323"/>
    </source>
</evidence>
<evidence type="ECO:0000256" key="6">
    <source>
        <dbReference type="ARBA" id="ARBA00023125"/>
    </source>
</evidence>
<dbReference type="HOGENOM" id="CLU_032903_4_1_9"/>
<keyword evidence="6" id="KW-0238">DNA-binding</keyword>
<dbReference type="GO" id="GO:0006310">
    <property type="term" value="P:DNA recombination"/>
    <property type="evidence" value="ECO:0007669"/>
    <property type="project" value="UniProtKB-KW"/>
</dbReference>
<evidence type="ECO:0000256" key="3">
    <source>
        <dbReference type="ARBA" id="ARBA00022578"/>
    </source>
</evidence>
<evidence type="ECO:0000256" key="7">
    <source>
        <dbReference type="ARBA" id="ARBA00023172"/>
    </source>
</evidence>
<keyword evidence="8" id="KW-0175">Coiled coil</keyword>
<dbReference type="GO" id="GO:0046872">
    <property type="term" value="F:metal ion binding"/>
    <property type="evidence" value="ECO:0007669"/>
    <property type="project" value="UniProtKB-KW"/>
</dbReference>
<feature type="domain" description="Probable transposase IS891/IS1136/IS1341" evidence="9">
    <location>
        <begin position="165"/>
        <end position="284"/>
    </location>
</feature>
<feature type="coiled-coil region" evidence="8">
    <location>
        <begin position="212"/>
        <end position="239"/>
    </location>
</feature>
<dbReference type="eggNOG" id="COG0675">
    <property type="taxonomic scope" value="Bacteria"/>
</dbReference>
<evidence type="ECO:0000259" key="9">
    <source>
        <dbReference type="Pfam" id="PF01385"/>
    </source>
</evidence>
<evidence type="ECO:0000256" key="8">
    <source>
        <dbReference type="SAM" id="Coils"/>
    </source>
</evidence>
<evidence type="ECO:0000256" key="4">
    <source>
        <dbReference type="ARBA" id="ARBA00022723"/>
    </source>
</evidence>
<accession>G2MV29</accession>
<sequence length="373" mass="43880">MLKAYKYRIYPNKVQKEFFEKTFGCCRFVWNNMLEEKLEALRKGKKVPRITPAKYKEEYPFLREVDSLALANVQLQQEKAFRNHFSNPKHFEIPKFKRKKDKQSYTTNNQRTKGGNETIRVDFEKGLLYLPKIKSEIKAIFHRKFEGKIKSATVVKTKAGKYYVSILVDVQDPKNDVKKPKNFICGIDLGLKSFATIVNDTGSLKVEYPKYLIKAEKRLKKLQRQLSRKKEGSKNWEKARERLAKDHEYVKNAREDFLHKLSKTITDENQVVVVESLNVKGLSKTGLSKYILDSSWSKFLSFLEYKAEWYGRKIIEANRTFPSSKICSKCGYLYKELKLKDRMWKCPECNTIHDRDENAAKNLRNYGVVYINN</sequence>
<evidence type="ECO:0000259" key="10">
    <source>
        <dbReference type="Pfam" id="PF07282"/>
    </source>
</evidence>
<keyword evidence="13" id="KW-1185">Reference proteome</keyword>
<evidence type="ECO:0000313" key="13">
    <source>
        <dbReference type="Proteomes" id="UP000008276"/>
    </source>
</evidence>
<dbReference type="GO" id="GO:0032196">
    <property type="term" value="P:transposition"/>
    <property type="evidence" value="ECO:0007669"/>
    <property type="project" value="UniProtKB-KW"/>
</dbReference>
<dbReference type="PANTHER" id="PTHR30405">
    <property type="entry name" value="TRANSPOSASE"/>
    <property type="match status" value="1"/>
</dbReference>
<keyword evidence="3" id="KW-0815">Transposition</keyword>
<dbReference type="EMBL" id="CP002991">
    <property type="protein sequence ID" value="AEM78208.1"/>
    <property type="molecule type" value="Genomic_DNA"/>
</dbReference>
<dbReference type="STRING" id="697303.Thewi_0761"/>
<dbReference type="AlphaFoldDB" id="G2MV29"/>
<protein>
    <submittedName>
        <fullName evidence="12">Transposase IS891/IS1136/IS1341 family</fullName>
    </submittedName>
</protein>
<gene>
    <name evidence="12" type="ORF">Thewi_0761</name>
</gene>
<dbReference type="Pfam" id="PF07282">
    <property type="entry name" value="Cas12f1-like_TNB"/>
    <property type="match status" value="1"/>
</dbReference>
<dbReference type="Proteomes" id="UP000008276">
    <property type="component" value="Chromosome"/>
</dbReference>
<proteinExistence type="inferred from homology"/>
<evidence type="ECO:0000256" key="2">
    <source>
        <dbReference type="ARBA" id="ARBA00011044"/>
    </source>
</evidence>
<dbReference type="InterPro" id="IPR021027">
    <property type="entry name" value="Transposase_put_HTH"/>
</dbReference>
<dbReference type="GO" id="GO:0003677">
    <property type="term" value="F:DNA binding"/>
    <property type="evidence" value="ECO:0007669"/>
    <property type="project" value="UniProtKB-KW"/>
</dbReference>
<keyword evidence="5" id="KW-0862">Zinc</keyword>
<dbReference type="InterPro" id="IPR051399">
    <property type="entry name" value="RNA-guided_DNA_endo/Transpos"/>
</dbReference>
<dbReference type="NCBIfam" id="TIGR01766">
    <property type="entry name" value="IS200/IS605 family accessory protein TnpB-like domain"/>
    <property type="match status" value="1"/>
</dbReference>
<dbReference type="Pfam" id="PF01385">
    <property type="entry name" value="OrfB_IS605"/>
    <property type="match status" value="1"/>
</dbReference>
<dbReference type="PANTHER" id="PTHR30405:SF25">
    <property type="entry name" value="RNA-GUIDED DNA ENDONUCLEASE INSQ-RELATED"/>
    <property type="match status" value="1"/>
</dbReference>
<reference evidence="12 13" key="1">
    <citation type="submission" date="2011-08" db="EMBL/GenBank/DDBJ databases">
        <title>Complete sequence of Thermoanaerobacter wiegelii Rt8.B1.</title>
        <authorList>
            <consortium name="US DOE Joint Genome Institute"/>
            <person name="Lucas S."/>
            <person name="Han J."/>
            <person name="Lapidus A."/>
            <person name="Cheng J.-F."/>
            <person name="Goodwin L."/>
            <person name="Pitluck S."/>
            <person name="Peters L."/>
            <person name="Mikhailova N."/>
            <person name="Zeytun A."/>
            <person name="Daligault H."/>
            <person name="Detter J.C."/>
            <person name="Han C."/>
            <person name="Tapia R."/>
            <person name="Land M."/>
            <person name="Hauser L."/>
            <person name="Kyrpides N."/>
            <person name="Ivanova N."/>
            <person name="Pagani I."/>
            <person name="Hemme C."/>
            <person name="Woyke T."/>
        </authorList>
    </citation>
    <scope>NUCLEOTIDE SEQUENCE [LARGE SCALE GENOMIC DNA]</scope>
    <source>
        <strain evidence="12 13">Rt8.B1</strain>
    </source>
</reference>
<comment type="similarity">
    <text evidence="1">In the C-terminal section; belongs to the transposase 35 family.</text>
</comment>
<organism evidence="12 13">
    <name type="scientific">Thermoanaerobacter wiegelii Rt8.B1</name>
    <dbReference type="NCBI Taxonomy" id="697303"/>
    <lineage>
        <taxon>Bacteria</taxon>
        <taxon>Bacillati</taxon>
        <taxon>Bacillota</taxon>
        <taxon>Clostridia</taxon>
        <taxon>Thermoanaerobacterales</taxon>
        <taxon>Thermoanaerobacteraceae</taxon>
        <taxon>Thermoanaerobacter</taxon>
    </lineage>
</organism>
<dbReference type="NCBIfam" id="NF040570">
    <property type="entry name" value="guided_TnpB"/>
    <property type="match status" value="1"/>
</dbReference>
<keyword evidence="7" id="KW-0233">DNA recombination</keyword>
<name>G2MV29_9THEO</name>
<dbReference type="InterPro" id="IPR010095">
    <property type="entry name" value="Cas12f1-like_TNB"/>
</dbReference>
<dbReference type="KEGG" id="twi:Thewi_0761"/>
<feature type="domain" description="Cas12f1-like TNB" evidence="10">
    <location>
        <begin position="296"/>
        <end position="363"/>
    </location>
</feature>
<keyword evidence="4" id="KW-0479">Metal-binding</keyword>
<feature type="domain" description="Transposase putative helix-turn-helix" evidence="11">
    <location>
        <begin position="1"/>
        <end position="46"/>
    </location>
</feature>
<dbReference type="Pfam" id="PF12323">
    <property type="entry name" value="HTH_OrfB_IS605"/>
    <property type="match status" value="1"/>
</dbReference>
<dbReference type="InterPro" id="IPR001959">
    <property type="entry name" value="Transposase"/>
</dbReference>